<dbReference type="InterPro" id="IPR001878">
    <property type="entry name" value="Znf_CCHC"/>
</dbReference>
<evidence type="ECO:0000313" key="5">
    <source>
        <dbReference type="EMBL" id="CAJ1392757.1"/>
    </source>
</evidence>
<feature type="domain" description="CCHC-type" evidence="3">
    <location>
        <begin position="469"/>
        <end position="484"/>
    </location>
</feature>
<proteinExistence type="predicted"/>
<dbReference type="SUPFAM" id="SSF57756">
    <property type="entry name" value="Retrovirus zinc finger-like domains"/>
    <property type="match status" value="1"/>
</dbReference>
<dbReference type="PROSITE" id="PS50158">
    <property type="entry name" value="ZF_CCHC"/>
    <property type="match status" value="1"/>
</dbReference>
<dbReference type="Proteomes" id="UP001178507">
    <property type="component" value="Unassembled WGS sequence"/>
</dbReference>
<dbReference type="InterPro" id="IPR001584">
    <property type="entry name" value="Integrase_cat-core"/>
</dbReference>
<sequence>MTAPSSGREAFQQVAGLERLHWLRRRPGAARPLSLESGQPVPETGQWKLRHDVDQLRYLARLPRRQQVSPYAPLAAPEFASSLADASLQLLNELGSGEERAKEALEGPLAAPGTWELEAHREVELMLREHKELMLKVVNSAADQHLQLGVAFCLQEESHKGCIFLLDMDLILRQSNLGAMQNGAMQNIGCAGSSSLGCMQNFGCADLRTWLKLLSHWELETTLPKARWGLKLYQSFTDKTPPRRLADSIPVEKMLTEEGYGLILSALVNYYRPHLDIQGPSSVDRFFYAGDRQKGESFTTFVANKELALQELEMQLGETLNTKVTGRVLLRQAHLTDFQRELISLKVYGDQDGWDYEEDGHPYDEGDGESEELLPDEELEEDMMVFEDKEYDELEATWIQAYHTAYKDVRRDLQARRKERGFVRHRKGYGKSKHDKGSRGKHGKHGKYGKGGKKRVMKGSDQELQSRTRCYNCDELGHFARECPLLKGGDAGGKGDRAMDKKVSFIVSSGANQSTAFMMRRRRISIFAGVRCQDFQALVDTAAEDAVCGSEAFARMEASLQNWNLRPRVVKSARHLPCAGIGGEAEICKVVDVPTNVAGVNGIIRFTIIQDSEAFQTPPLLPVSYLEAVRAIVNFDTGRYHLPDGRSDYMVRLPTGHRAINILNFNTCAWQLPDNLRDKDNRVERIAVLPGWRRHLPTPDECHLGEDVDLLPDRYINVVYRDGHVMRVKDVWNVPQAQRALPQEWHGQVYFQERRPMPDDPFQAASAHEDSSSNGHSVKQSRSALMHRRRPNVTSMSMKTTRVVSRVMRFSPSRLRMRPLQLRPLSVRLKFACLGHCDNHGGIVHVAVAATCSSGHGVPQFVSPFFGHFSKAMDLRRKIDQMACLESDGEQEKVKKMGVAKCVHVWRRLVLALSTMLVTARQQAVVDYLAKRAHHNDENEEHSKNKNQRSQVRKPKDPDREIPQGIGKPLPRSQAQKHWALEVKECQHPAEHLRCRANRHGSWWTCLLCGARWERLETPASASSSKAPEAPQAKKLLLEKGVEYPQFLPAPRSRPDQGDLEVIVNRMGKPEVSTHKKHDNCQKDNSDLKTAGPIKEHMHAGIQVKKEKDDEDKKVRRPSGLRTARRSKTPSRDNKPEPELYELSSHSSEWEDEAQKLYAKISRLGYALTTVMIYLSNTSRTMESIPDYLIGNMVQVYGWQSKEGLWDTISIYPEPNEHYQHVDEWCYVFHQPEHMHSWVTDQDGEVIKLDRKEQHYLANYISQNTKVDVMEVYSPPRLAKRASRLGLRPGASLDLVTGWDFNRADRRQASLDLIRRLRPALVVLSPPCTVFSQLRALTNYRDVRREEAEGRAHVEHAVRIAWIQISGGRGFLFEHPLRAKSWTTTSLEELKEHPEVKAVTLDMCRFGLQTPDSSRTRMMPAKKPTLIITNIPEIASALNRRCQGHHEEHQLLVGDRRANNAAVYPQPFVDEILKALRKHIRASHFPVVELKDRWEVRRNQLICRHVQPRQQLCTLEECEEFDFPVEKFTGKRTTTKTYEDGSTKQSVDDWRFHTSTTTSSAAQRWTGTTAFDLINEVMLPADYQNRATWISAAAAHPIQEYVTAEGAFQSEWCAMYPTRKLFDRAVPNYAREFYQKNSDEETKKETINYIQSCAKQEILAWVKKYFKCPLCERRKKPGSQRPGHLARAMGFNECIGIDLFFIKDRVFLNVVCLGTSLQIVEMINDKTSEQVTAALLRTWFAHYGAPRMLICDQGGEFVGSKFADTLTDLGVIVHYTDVASPWQNGRVERFGGSFKSTLETVIHELTIQTEEELQIAVASTQVARNRYYDRSGFSPYQRVFGYSPRLPAALLSDDYLDRELHLDQEDTMARSREIRDAAAKAWMRSQDNNAVRRADRANTRMTDLKDFKPNDTVYVWRENNNFRGWSGPGVVVAISENNRSLWVSLRGYLLKVSKEHLRHATSEESLGVELIKVLSAEMSEGLESGNIRHYRDLEEEATAFAREQDQQEEVQDIADLFGGNDGGNDDQQSNMEVYDQETEVQDGARSSQAFKLEDSVCLFSNKDKRFYLTKAKESPGQVEFSKLQGNEKQVFRQARAKEFKSLVDSGAITVLSVEESIAFTQAHPEHVLTSRFVDRWKPTEDFAVLPEDFNAADAGSGQTTSVAPKSRWCVVGWKDPMVHQIERSAPTPMCVLTLDNESGIPGHPTEGIIVVEVDDILESGNERHRNKLKYVRVERKYLKKDASTTSLKEDEINQLRGVVAAINWIAREGRPDVSAAASILSGCFEKPLMQHVLETNQVVDHLKNHHVVLKVHHIPEEQVRHLVISDASYDPTGKVKPQHGWIQAITTPQLNRGEVAPVSLMSWKSRRLRRKAGNTLLCESIALSTALGAMEKQVAVWRSFCKSKYDPRETAVEVSEEVQMGLRGPGTVIASESVTFTDPLTVAVADAKSLYDASASEQAQGDDDRSALEIGIIQESIAKLSGRMRWVPHNFNPADALTKLKAHMEPMMKLLKSNCFVIEEEATVLNRGRQGENRLKQRV</sequence>
<dbReference type="SMART" id="SM00343">
    <property type="entry name" value="ZnF_C2HC"/>
    <property type="match status" value="1"/>
</dbReference>
<reference evidence="5" key="1">
    <citation type="submission" date="2023-08" db="EMBL/GenBank/DDBJ databases">
        <authorList>
            <person name="Chen Y."/>
            <person name="Shah S."/>
            <person name="Dougan E. K."/>
            <person name="Thang M."/>
            <person name="Chan C."/>
        </authorList>
    </citation>
    <scope>NUCLEOTIDE SEQUENCE</scope>
</reference>
<dbReference type="InterPro" id="IPR036875">
    <property type="entry name" value="Znf_CCHC_sf"/>
</dbReference>
<evidence type="ECO:0000256" key="2">
    <source>
        <dbReference type="SAM" id="MobiDB-lite"/>
    </source>
</evidence>
<feature type="region of interest" description="Disordered" evidence="2">
    <location>
        <begin position="426"/>
        <end position="461"/>
    </location>
</feature>
<dbReference type="Pfam" id="PF00098">
    <property type="entry name" value="zf-CCHC"/>
    <property type="match status" value="1"/>
</dbReference>
<feature type="compositionally biased region" description="Basic and acidic residues" evidence="2">
    <location>
        <begin position="1094"/>
        <end position="1114"/>
    </location>
</feature>
<dbReference type="InterPro" id="IPR036397">
    <property type="entry name" value="RNaseH_sf"/>
</dbReference>
<evidence type="ECO:0000256" key="1">
    <source>
        <dbReference type="PROSITE-ProRule" id="PRU00047"/>
    </source>
</evidence>
<dbReference type="PROSITE" id="PS50994">
    <property type="entry name" value="INTEGRASE"/>
    <property type="match status" value="1"/>
</dbReference>
<gene>
    <name evidence="5" type="ORF">EVOR1521_LOCUS17774</name>
</gene>
<dbReference type="EMBL" id="CAUJNA010002402">
    <property type="protein sequence ID" value="CAJ1392757.1"/>
    <property type="molecule type" value="Genomic_DNA"/>
</dbReference>
<dbReference type="GO" id="GO:0003676">
    <property type="term" value="F:nucleic acid binding"/>
    <property type="evidence" value="ECO:0007669"/>
    <property type="project" value="InterPro"/>
</dbReference>
<dbReference type="PANTHER" id="PTHR37984:SF5">
    <property type="entry name" value="PROTEIN NYNRIN-LIKE"/>
    <property type="match status" value="1"/>
</dbReference>
<keyword evidence="1" id="KW-0862">Zinc</keyword>
<feature type="compositionally biased region" description="Basic residues" evidence="2">
    <location>
        <begin position="1115"/>
        <end position="1129"/>
    </location>
</feature>
<feature type="domain" description="Integrase catalytic" evidence="4">
    <location>
        <begin position="1678"/>
        <end position="1843"/>
    </location>
</feature>
<feature type="compositionally biased region" description="Basic and acidic residues" evidence="2">
    <location>
        <begin position="1069"/>
        <end position="1087"/>
    </location>
</feature>
<feature type="region of interest" description="Disordered" evidence="2">
    <location>
        <begin position="756"/>
        <end position="787"/>
    </location>
</feature>
<dbReference type="GO" id="GO:0015074">
    <property type="term" value="P:DNA integration"/>
    <property type="evidence" value="ECO:0007669"/>
    <property type="project" value="InterPro"/>
</dbReference>
<feature type="region of interest" description="Disordered" evidence="2">
    <location>
        <begin position="1069"/>
        <end position="1146"/>
    </location>
</feature>
<keyword evidence="6" id="KW-1185">Reference proteome</keyword>
<feature type="compositionally biased region" description="Basic residues" evidence="2">
    <location>
        <begin position="426"/>
        <end position="457"/>
    </location>
</feature>
<protein>
    <submittedName>
        <fullName evidence="5">Uncharacterized protein</fullName>
    </submittedName>
</protein>
<dbReference type="InterPro" id="IPR050951">
    <property type="entry name" value="Retrovirus_Pol_polyprotein"/>
</dbReference>
<evidence type="ECO:0000259" key="3">
    <source>
        <dbReference type="PROSITE" id="PS50158"/>
    </source>
</evidence>
<evidence type="ECO:0000259" key="4">
    <source>
        <dbReference type="PROSITE" id="PS50994"/>
    </source>
</evidence>
<comment type="caution">
    <text evidence="5">The sequence shown here is derived from an EMBL/GenBank/DDBJ whole genome shotgun (WGS) entry which is preliminary data.</text>
</comment>
<evidence type="ECO:0000313" key="6">
    <source>
        <dbReference type="Proteomes" id="UP001178507"/>
    </source>
</evidence>
<organism evidence="5 6">
    <name type="scientific">Effrenium voratum</name>
    <dbReference type="NCBI Taxonomy" id="2562239"/>
    <lineage>
        <taxon>Eukaryota</taxon>
        <taxon>Sar</taxon>
        <taxon>Alveolata</taxon>
        <taxon>Dinophyceae</taxon>
        <taxon>Suessiales</taxon>
        <taxon>Symbiodiniaceae</taxon>
        <taxon>Effrenium</taxon>
    </lineage>
</organism>
<accession>A0AA36N371</accession>
<dbReference type="PANTHER" id="PTHR37984">
    <property type="entry name" value="PROTEIN CBG26694"/>
    <property type="match status" value="1"/>
</dbReference>
<dbReference type="Gene3D" id="3.30.420.10">
    <property type="entry name" value="Ribonuclease H-like superfamily/Ribonuclease H"/>
    <property type="match status" value="1"/>
</dbReference>
<keyword evidence="1" id="KW-0479">Metal-binding</keyword>
<dbReference type="Gene3D" id="4.10.60.10">
    <property type="entry name" value="Zinc finger, CCHC-type"/>
    <property type="match status" value="1"/>
</dbReference>
<dbReference type="GO" id="GO:0008270">
    <property type="term" value="F:zinc ion binding"/>
    <property type="evidence" value="ECO:0007669"/>
    <property type="project" value="UniProtKB-KW"/>
</dbReference>
<feature type="region of interest" description="Disordered" evidence="2">
    <location>
        <begin position="934"/>
        <end position="974"/>
    </location>
</feature>
<dbReference type="SUPFAM" id="SSF53098">
    <property type="entry name" value="Ribonuclease H-like"/>
    <property type="match status" value="1"/>
</dbReference>
<dbReference type="InterPro" id="IPR012337">
    <property type="entry name" value="RNaseH-like_sf"/>
</dbReference>
<keyword evidence="1" id="KW-0863">Zinc-finger</keyword>
<feature type="compositionally biased region" description="Polar residues" evidence="2">
    <location>
        <begin position="772"/>
        <end position="783"/>
    </location>
</feature>
<name>A0AA36N371_9DINO</name>
<feature type="compositionally biased region" description="Basic and acidic residues" evidence="2">
    <location>
        <begin position="935"/>
        <end position="944"/>
    </location>
</feature>